<keyword evidence="4 6" id="KW-0732">Signal</keyword>
<dbReference type="EMBL" id="JAXCLW010000003">
    <property type="protein sequence ID" value="MDY0883765.1"/>
    <property type="molecule type" value="Genomic_DNA"/>
</dbReference>
<dbReference type="CDD" id="cd13589">
    <property type="entry name" value="PBP2_polyamine_RpCGA009"/>
    <property type="match status" value="1"/>
</dbReference>
<gene>
    <name evidence="7" type="ORF">SMD27_13005</name>
</gene>
<dbReference type="Proteomes" id="UP001279642">
    <property type="component" value="Unassembled WGS sequence"/>
</dbReference>
<evidence type="ECO:0000313" key="8">
    <source>
        <dbReference type="Proteomes" id="UP001279642"/>
    </source>
</evidence>
<comment type="similarity">
    <text evidence="2">Belongs to the bacterial solute-binding protein 1 family.</text>
</comment>
<evidence type="ECO:0000256" key="1">
    <source>
        <dbReference type="ARBA" id="ARBA00004418"/>
    </source>
</evidence>
<evidence type="ECO:0000256" key="2">
    <source>
        <dbReference type="ARBA" id="ARBA00008520"/>
    </source>
</evidence>
<evidence type="ECO:0000256" key="3">
    <source>
        <dbReference type="ARBA" id="ARBA00022448"/>
    </source>
</evidence>
<accession>A0ABU5EBL7</accession>
<dbReference type="RefSeq" id="WP_320508832.1">
    <property type="nucleotide sequence ID" value="NZ_JAXCLW010000003.1"/>
</dbReference>
<dbReference type="InterPro" id="IPR006059">
    <property type="entry name" value="SBP"/>
</dbReference>
<sequence>MKRFTTAATAALSLVTLANAAPAFAADSVAVASYGGAYQEALHKAFYEPTAKTLGIDIKEFTLSGITDVRTQVKAGAVEWDVVELYAGQCQQAADEGLIEPLDYNVIKTDGVPKQLVQSHWVGFTAYSTVLAWNKDVYKDNPPKSWADFWDVKKFPGTRALSGYGPSTNAEIALMADGVATDKLYPLDMDRAFKKLEEIKPDITVWWNSGAQSGQLAVNQEADMLAIWVARIDAAIKEGAPYDFTYNEGVVDIECLVVPKGAKHKDLAMKVINEFLKPEHQADLPKYVPYGPVNQDAYKTGKITPDLLKNANSTPENLAKQVIQDKPYWAKNGQAAQERWDAFLQK</sequence>
<feature type="chain" id="PRO_5047455650" evidence="6">
    <location>
        <begin position="26"/>
        <end position="346"/>
    </location>
</feature>
<reference evidence="7 8" key="1">
    <citation type="journal article" date="2016" name="Antonie Van Leeuwenhoek">
        <title>Dongia soli sp. nov., isolated from soil from Dokdo, Korea.</title>
        <authorList>
            <person name="Kim D.U."/>
            <person name="Lee H."/>
            <person name="Kim H."/>
            <person name="Kim S.G."/>
            <person name="Ka J.O."/>
        </authorList>
    </citation>
    <scope>NUCLEOTIDE SEQUENCE [LARGE SCALE GENOMIC DNA]</scope>
    <source>
        <strain evidence="7 8">D78</strain>
    </source>
</reference>
<dbReference type="Gene3D" id="3.40.190.10">
    <property type="entry name" value="Periplasmic binding protein-like II"/>
    <property type="match status" value="2"/>
</dbReference>
<organism evidence="7 8">
    <name type="scientific">Dongia soli</name>
    <dbReference type="NCBI Taxonomy" id="600628"/>
    <lineage>
        <taxon>Bacteria</taxon>
        <taxon>Pseudomonadati</taxon>
        <taxon>Pseudomonadota</taxon>
        <taxon>Alphaproteobacteria</taxon>
        <taxon>Rhodospirillales</taxon>
        <taxon>Dongiaceae</taxon>
        <taxon>Dongia</taxon>
    </lineage>
</organism>
<dbReference type="PANTHER" id="PTHR30006:SF3">
    <property type="entry name" value="THIAMINE-BINDING PERIPLASMIC PROTEIN"/>
    <property type="match status" value="1"/>
</dbReference>
<comment type="caution">
    <text evidence="7">The sequence shown here is derived from an EMBL/GenBank/DDBJ whole genome shotgun (WGS) entry which is preliminary data.</text>
</comment>
<evidence type="ECO:0000256" key="6">
    <source>
        <dbReference type="SAM" id="SignalP"/>
    </source>
</evidence>
<keyword evidence="3" id="KW-0813">Transport</keyword>
<dbReference type="Pfam" id="PF13416">
    <property type="entry name" value="SBP_bac_8"/>
    <property type="match status" value="1"/>
</dbReference>
<evidence type="ECO:0000256" key="4">
    <source>
        <dbReference type="ARBA" id="ARBA00022729"/>
    </source>
</evidence>
<dbReference type="SUPFAM" id="SSF53850">
    <property type="entry name" value="Periplasmic binding protein-like II"/>
    <property type="match status" value="1"/>
</dbReference>
<protein>
    <submittedName>
        <fullName evidence="7">ABC transporter substrate-binding protein</fullName>
    </submittedName>
</protein>
<evidence type="ECO:0000313" key="7">
    <source>
        <dbReference type="EMBL" id="MDY0883765.1"/>
    </source>
</evidence>
<dbReference type="PANTHER" id="PTHR30006">
    <property type="entry name" value="THIAMINE-BINDING PERIPLASMIC PROTEIN-RELATED"/>
    <property type="match status" value="1"/>
</dbReference>
<feature type="signal peptide" evidence="6">
    <location>
        <begin position="1"/>
        <end position="25"/>
    </location>
</feature>
<name>A0ABU5EBL7_9PROT</name>
<comment type="subcellular location">
    <subcellularLocation>
        <location evidence="1">Periplasm</location>
    </subcellularLocation>
</comment>
<proteinExistence type="inferred from homology"/>
<keyword evidence="8" id="KW-1185">Reference proteome</keyword>
<evidence type="ECO:0000256" key="5">
    <source>
        <dbReference type="ARBA" id="ARBA00022764"/>
    </source>
</evidence>
<keyword evidence="5" id="KW-0574">Periplasm</keyword>